<dbReference type="Pfam" id="PF07690">
    <property type="entry name" value="MFS_1"/>
    <property type="match status" value="1"/>
</dbReference>
<feature type="transmembrane region" description="Helical" evidence="6">
    <location>
        <begin position="62"/>
        <end position="79"/>
    </location>
</feature>
<keyword evidence="2" id="KW-0813">Transport</keyword>
<keyword evidence="8" id="KW-1185">Reference proteome</keyword>
<dbReference type="GO" id="GO:0022857">
    <property type="term" value="F:transmembrane transporter activity"/>
    <property type="evidence" value="ECO:0007669"/>
    <property type="project" value="InterPro"/>
</dbReference>
<accession>R8BH00</accession>
<gene>
    <name evidence="7" type="ORF">UCRPA7_5983</name>
</gene>
<reference evidence="8" key="1">
    <citation type="journal article" date="2013" name="Genome Announc.">
        <title>Draft genome sequence of the ascomycete Phaeoacremonium aleophilum strain UCR-PA7, a causal agent of the esca disease complex in grapevines.</title>
        <authorList>
            <person name="Blanco-Ulate B."/>
            <person name="Rolshausen P."/>
            <person name="Cantu D."/>
        </authorList>
    </citation>
    <scope>NUCLEOTIDE SEQUENCE [LARGE SCALE GENOMIC DNA]</scope>
    <source>
        <strain evidence="8">UCR-PA7</strain>
    </source>
</reference>
<name>R8BH00_PHAM7</name>
<feature type="transmembrane region" description="Helical" evidence="6">
    <location>
        <begin position="337"/>
        <end position="357"/>
    </location>
</feature>
<dbReference type="SUPFAM" id="SSF103473">
    <property type="entry name" value="MFS general substrate transporter"/>
    <property type="match status" value="1"/>
</dbReference>
<dbReference type="PANTHER" id="PTHR43791">
    <property type="entry name" value="PERMEASE-RELATED"/>
    <property type="match status" value="1"/>
</dbReference>
<evidence type="ECO:0000256" key="2">
    <source>
        <dbReference type="ARBA" id="ARBA00022448"/>
    </source>
</evidence>
<keyword evidence="5 6" id="KW-0472">Membrane</keyword>
<evidence type="ECO:0000256" key="4">
    <source>
        <dbReference type="ARBA" id="ARBA00022989"/>
    </source>
</evidence>
<dbReference type="eggNOG" id="KOG2533">
    <property type="taxonomic scope" value="Eukaryota"/>
</dbReference>
<evidence type="ECO:0000256" key="6">
    <source>
        <dbReference type="SAM" id="Phobius"/>
    </source>
</evidence>
<protein>
    <submittedName>
        <fullName evidence="7">Putative allantoate permease protein</fullName>
    </submittedName>
</protein>
<evidence type="ECO:0000256" key="1">
    <source>
        <dbReference type="ARBA" id="ARBA00004141"/>
    </source>
</evidence>
<dbReference type="InterPro" id="IPR011701">
    <property type="entry name" value="MFS"/>
</dbReference>
<dbReference type="AlphaFoldDB" id="R8BH00"/>
<dbReference type="OrthoDB" id="6730379at2759"/>
<dbReference type="GeneID" id="19326593"/>
<evidence type="ECO:0000256" key="5">
    <source>
        <dbReference type="ARBA" id="ARBA00023136"/>
    </source>
</evidence>
<feature type="transmembrane region" description="Helical" evidence="6">
    <location>
        <begin position="397"/>
        <end position="418"/>
    </location>
</feature>
<dbReference type="HOGENOM" id="CLU_001265_0_5_1"/>
<dbReference type="PANTHER" id="PTHR43791:SF97">
    <property type="entry name" value="ALLANTOATE TRANSPORTER, PUTATIVE (AFU_ORTHOLOGUE AFUA_1G14700)-RELATED"/>
    <property type="match status" value="1"/>
</dbReference>
<dbReference type="Proteomes" id="UP000014074">
    <property type="component" value="Unassembled WGS sequence"/>
</dbReference>
<dbReference type="Gene3D" id="1.20.1250.20">
    <property type="entry name" value="MFS general substrate transporter like domains"/>
    <property type="match status" value="1"/>
</dbReference>
<feature type="transmembrane region" description="Helical" evidence="6">
    <location>
        <begin position="99"/>
        <end position="121"/>
    </location>
</feature>
<dbReference type="InterPro" id="IPR036259">
    <property type="entry name" value="MFS_trans_sf"/>
</dbReference>
<feature type="transmembrane region" description="Helical" evidence="6">
    <location>
        <begin position="198"/>
        <end position="218"/>
    </location>
</feature>
<dbReference type="EMBL" id="KB933215">
    <property type="protein sequence ID" value="EON98512.1"/>
    <property type="molecule type" value="Genomic_DNA"/>
</dbReference>
<organism evidence="7 8">
    <name type="scientific">Phaeoacremonium minimum (strain UCR-PA7)</name>
    <name type="common">Esca disease fungus</name>
    <name type="synonym">Togninia minima</name>
    <dbReference type="NCBI Taxonomy" id="1286976"/>
    <lineage>
        <taxon>Eukaryota</taxon>
        <taxon>Fungi</taxon>
        <taxon>Dikarya</taxon>
        <taxon>Ascomycota</taxon>
        <taxon>Pezizomycotina</taxon>
        <taxon>Sordariomycetes</taxon>
        <taxon>Sordariomycetidae</taxon>
        <taxon>Togniniales</taxon>
        <taxon>Togniniaceae</taxon>
        <taxon>Phaeoacremonium</taxon>
    </lineage>
</organism>
<dbReference type="KEGG" id="tmn:UCRPA7_5983"/>
<dbReference type="GO" id="GO:0016020">
    <property type="term" value="C:membrane"/>
    <property type="evidence" value="ECO:0007669"/>
    <property type="project" value="UniProtKB-SubCell"/>
</dbReference>
<proteinExistence type="predicted"/>
<feature type="transmembrane region" description="Helical" evidence="6">
    <location>
        <begin position="133"/>
        <end position="159"/>
    </location>
</feature>
<evidence type="ECO:0000256" key="3">
    <source>
        <dbReference type="ARBA" id="ARBA00022692"/>
    </source>
</evidence>
<dbReference type="RefSeq" id="XP_007916717.1">
    <property type="nucleotide sequence ID" value="XM_007918526.1"/>
</dbReference>
<feature type="transmembrane region" description="Helical" evidence="6">
    <location>
        <begin position="425"/>
        <end position="450"/>
    </location>
</feature>
<sequence length="490" mass="55162">MDRVESTKLTNNTMIDVESKLGTIQPTKQDDVAAAYTSYFNDHESFSQKEARSLRWKLDRRLIPLLMFNIILGAMDKVSTSTGALYGMREDTNSEGDRYSWLGSAFYFGYLVWCFPAASLLQKLPIAKLMACVIFREVLLGILEAPIIPGGYLMLTMWYTRHEQSLRSGLMYTNLSTFIIGPVGYGIGAISGGHQWRWYFIFLGSLSLVWSLIIGFFLPDNLPRAKFVSEREKAIVVEKLRPDQTGIENKSFKKDQMIEALLDPKTWLMFAFNVFVSIPNGGLTNFQALVIKGIGYSSRQALLLTIPEGAVATVSAWLCNGGVWYLTRRWPKLQCRVGIIIAGELVGMIASVFLYTLPIDSVKGRLAALWMAKFFLGPYIVSLALNVANIAGHTKKVTVQAVIFIAYCISNIIAPQFFKASQAPLYAMGMGAILAGYVLAIISIALYGFYCYWENCRRARIDDARGERVHVDTDFKDLTDRQNIHFRYVW</sequence>
<evidence type="ECO:0000313" key="7">
    <source>
        <dbReference type="EMBL" id="EON98512.1"/>
    </source>
</evidence>
<feature type="transmembrane region" description="Helical" evidence="6">
    <location>
        <begin position="267"/>
        <end position="290"/>
    </location>
</feature>
<feature type="transmembrane region" description="Helical" evidence="6">
    <location>
        <begin position="171"/>
        <end position="191"/>
    </location>
</feature>
<comment type="subcellular location">
    <subcellularLocation>
        <location evidence="1">Membrane</location>
        <topology evidence="1">Multi-pass membrane protein</topology>
    </subcellularLocation>
</comment>
<feature type="transmembrane region" description="Helical" evidence="6">
    <location>
        <begin position="369"/>
        <end position="391"/>
    </location>
</feature>
<keyword evidence="3 6" id="KW-0812">Transmembrane</keyword>
<keyword evidence="4 6" id="KW-1133">Transmembrane helix</keyword>
<evidence type="ECO:0000313" key="8">
    <source>
        <dbReference type="Proteomes" id="UP000014074"/>
    </source>
</evidence>